<keyword evidence="2" id="KW-1185">Reference proteome</keyword>
<sequence length="78" mass="9011">MGRREYTNWILYDLEITPPKSLSFGQPEYFPPASYHAMQIGRAIYPAFAAFVGAVIWTCQRLRNTPYLHVHAALHPDF</sequence>
<name>A0A9P6DHK8_PLEER</name>
<dbReference type="Proteomes" id="UP000807025">
    <property type="component" value="Unassembled WGS sequence"/>
</dbReference>
<evidence type="ECO:0000313" key="2">
    <source>
        <dbReference type="Proteomes" id="UP000807025"/>
    </source>
</evidence>
<organism evidence="1 2">
    <name type="scientific">Pleurotus eryngii</name>
    <name type="common">Boletus of the steppes</name>
    <dbReference type="NCBI Taxonomy" id="5323"/>
    <lineage>
        <taxon>Eukaryota</taxon>
        <taxon>Fungi</taxon>
        <taxon>Dikarya</taxon>
        <taxon>Basidiomycota</taxon>
        <taxon>Agaricomycotina</taxon>
        <taxon>Agaricomycetes</taxon>
        <taxon>Agaricomycetidae</taxon>
        <taxon>Agaricales</taxon>
        <taxon>Pleurotineae</taxon>
        <taxon>Pleurotaceae</taxon>
        <taxon>Pleurotus</taxon>
    </lineage>
</organism>
<accession>A0A9P6DHK8</accession>
<dbReference type="AlphaFoldDB" id="A0A9P6DHK8"/>
<comment type="caution">
    <text evidence="1">The sequence shown here is derived from an EMBL/GenBank/DDBJ whole genome shotgun (WGS) entry which is preliminary data.</text>
</comment>
<dbReference type="EMBL" id="MU154542">
    <property type="protein sequence ID" value="KAF9497603.1"/>
    <property type="molecule type" value="Genomic_DNA"/>
</dbReference>
<protein>
    <submittedName>
        <fullName evidence="1">Uncharacterized protein</fullName>
    </submittedName>
</protein>
<gene>
    <name evidence="1" type="ORF">BDN71DRAFT_1444380</name>
</gene>
<proteinExistence type="predicted"/>
<reference evidence="1" key="1">
    <citation type="submission" date="2020-11" db="EMBL/GenBank/DDBJ databases">
        <authorList>
            <consortium name="DOE Joint Genome Institute"/>
            <person name="Ahrendt S."/>
            <person name="Riley R."/>
            <person name="Andreopoulos W."/>
            <person name="Labutti K."/>
            <person name="Pangilinan J."/>
            <person name="Ruiz-Duenas F.J."/>
            <person name="Barrasa J.M."/>
            <person name="Sanchez-Garcia M."/>
            <person name="Camarero S."/>
            <person name="Miyauchi S."/>
            <person name="Serrano A."/>
            <person name="Linde D."/>
            <person name="Babiker R."/>
            <person name="Drula E."/>
            <person name="Ayuso-Fernandez I."/>
            <person name="Pacheco R."/>
            <person name="Padilla G."/>
            <person name="Ferreira P."/>
            <person name="Barriuso J."/>
            <person name="Kellner H."/>
            <person name="Castanera R."/>
            <person name="Alfaro M."/>
            <person name="Ramirez L."/>
            <person name="Pisabarro A.G."/>
            <person name="Kuo A."/>
            <person name="Tritt A."/>
            <person name="Lipzen A."/>
            <person name="He G."/>
            <person name="Yan M."/>
            <person name="Ng V."/>
            <person name="Cullen D."/>
            <person name="Martin F."/>
            <person name="Rosso M.-N."/>
            <person name="Henrissat B."/>
            <person name="Hibbett D."/>
            <person name="Martinez A.T."/>
            <person name="Grigoriev I.V."/>
        </authorList>
    </citation>
    <scope>NUCLEOTIDE SEQUENCE</scope>
    <source>
        <strain evidence="1">ATCC 90797</strain>
    </source>
</reference>
<evidence type="ECO:0000313" key="1">
    <source>
        <dbReference type="EMBL" id="KAF9497603.1"/>
    </source>
</evidence>